<reference evidence="1 2" key="1">
    <citation type="submission" date="2020-07" db="EMBL/GenBank/DDBJ databases">
        <title>Complete genome sequence for Sandaracinobacter sp. M6.</title>
        <authorList>
            <person name="Tang Y."/>
            <person name="Liu Q."/>
            <person name="Guo Z."/>
            <person name="Lei P."/>
            <person name="Huang B."/>
        </authorList>
    </citation>
    <scope>NUCLEOTIDE SEQUENCE [LARGE SCALE GENOMIC DNA]</scope>
    <source>
        <strain evidence="1 2">M6</strain>
    </source>
</reference>
<dbReference type="KEGG" id="sand:H3309_15350"/>
<dbReference type="Proteomes" id="UP000515292">
    <property type="component" value="Chromosome"/>
</dbReference>
<name>A0A7G5IH20_9SPHN</name>
<dbReference type="RefSeq" id="WP_182295753.1">
    <property type="nucleotide sequence ID" value="NZ_CP059851.1"/>
</dbReference>
<proteinExistence type="predicted"/>
<evidence type="ECO:0000313" key="2">
    <source>
        <dbReference type="Proteomes" id="UP000515292"/>
    </source>
</evidence>
<keyword evidence="2" id="KW-1185">Reference proteome</keyword>
<sequence length="62" mass="6764">MLARELWVVKDRQIILEAVLARHGLDLAAEIAAFQPEGAIADRLAAERAALLERLITTLAEG</sequence>
<dbReference type="AlphaFoldDB" id="A0A7G5IH20"/>
<dbReference type="EMBL" id="CP059851">
    <property type="protein sequence ID" value="QMW22662.1"/>
    <property type="molecule type" value="Genomic_DNA"/>
</dbReference>
<accession>A0A7G5IH20</accession>
<gene>
    <name evidence="1" type="ORF">H3309_15350</name>
</gene>
<organism evidence="1 2">
    <name type="scientific">Sandaracinobacteroides saxicola</name>
    <dbReference type="NCBI Taxonomy" id="2759707"/>
    <lineage>
        <taxon>Bacteria</taxon>
        <taxon>Pseudomonadati</taxon>
        <taxon>Pseudomonadota</taxon>
        <taxon>Alphaproteobacteria</taxon>
        <taxon>Sphingomonadales</taxon>
        <taxon>Sphingosinicellaceae</taxon>
        <taxon>Sandaracinobacteroides</taxon>
    </lineage>
</organism>
<evidence type="ECO:0000313" key="1">
    <source>
        <dbReference type="EMBL" id="QMW22662.1"/>
    </source>
</evidence>
<protein>
    <submittedName>
        <fullName evidence="1">Uncharacterized protein</fullName>
    </submittedName>
</protein>